<dbReference type="SUPFAM" id="SSF56219">
    <property type="entry name" value="DNase I-like"/>
    <property type="match status" value="1"/>
</dbReference>
<dbReference type="Proteomes" id="UP000749559">
    <property type="component" value="Unassembled WGS sequence"/>
</dbReference>
<keyword evidence="3" id="KW-1185">Reference proteome</keyword>
<accession>A0A8S4P2A9</accession>
<keyword evidence="1" id="KW-0472">Membrane</keyword>
<dbReference type="InterPro" id="IPR036691">
    <property type="entry name" value="Endo/exonu/phosph_ase_sf"/>
</dbReference>
<organism evidence="2 3">
    <name type="scientific">Owenia fusiformis</name>
    <name type="common">Polychaete worm</name>
    <dbReference type="NCBI Taxonomy" id="6347"/>
    <lineage>
        <taxon>Eukaryota</taxon>
        <taxon>Metazoa</taxon>
        <taxon>Spiralia</taxon>
        <taxon>Lophotrochozoa</taxon>
        <taxon>Annelida</taxon>
        <taxon>Polychaeta</taxon>
        <taxon>Sedentaria</taxon>
        <taxon>Canalipalpata</taxon>
        <taxon>Sabellida</taxon>
        <taxon>Oweniida</taxon>
        <taxon>Oweniidae</taxon>
        <taxon>Owenia</taxon>
    </lineage>
</organism>
<evidence type="ECO:0000313" key="3">
    <source>
        <dbReference type="Proteomes" id="UP000749559"/>
    </source>
</evidence>
<feature type="transmembrane region" description="Helical" evidence="1">
    <location>
        <begin position="46"/>
        <end position="70"/>
    </location>
</feature>
<dbReference type="EMBL" id="CAIIXF020000006">
    <property type="protein sequence ID" value="CAH1787295.1"/>
    <property type="molecule type" value="Genomic_DNA"/>
</dbReference>
<comment type="caution">
    <text evidence="2">The sequence shown here is derived from an EMBL/GenBank/DDBJ whole genome shotgun (WGS) entry which is preliminary data.</text>
</comment>
<gene>
    <name evidence="2" type="ORF">OFUS_LOCUS13032</name>
</gene>
<feature type="transmembrane region" description="Helical" evidence="1">
    <location>
        <begin position="20"/>
        <end position="40"/>
    </location>
</feature>
<evidence type="ECO:0000256" key="1">
    <source>
        <dbReference type="SAM" id="Phobius"/>
    </source>
</evidence>
<dbReference type="AlphaFoldDB" id="A0A8S4P2A9"/>
<feature type="non-terminal residue" evidence="2">
    <location>
        <position position="1"/>
    </location>
</feature>
<sequence>CSKNKLLDSPKPSKCQMLQVLFQLLTGLLLLLTTVNGLLLNLSPHMISLVLITVFIVYINIMGFLVLSIINYVQVACSATSYSLRNMIYVITSFVLLIIVFTPQLCYIPNTIESLLILSGDIESHPGPHNWSTVKFLFSNINSISAQFGARFDALKTRILTEDCQVVGLCEVGTFTQDEITNRFSIPNFHPPIYSAKNRGLLIYISEEIPIIARHDFVNAEGDALFIELKLHHKSIIYGVFYRS</sequence>
<reference evidence="2" key="1">
    <citation type="submission" date="2022-03" db="EMBL/GenBank/DDBJ databases">
        <authorList>
            <person name="Martin C."/>
        </authorList>
    </citation>
    <scope>NUCLEOTIDE SEQUENCE</scope>
</reference>
<dbReference type="OrthoDB" id="6154567at2759"/>
<keyword evidence="1" id="KW-0812">Transmembrane</keyword>
<proteinExistence type="predicted"/>
<keyword evidence="1" id="KW-1133">Transmembrane helix</keyword>
<feature type="transmembrane region" description="Helical" evidence="1">
    <location>
        <begin position="82"/>
        <end position="101"/>
    </location>
</feature>
<name>A0A8S4P2A9_OWEFU</name>
<dbReference type="Gene3D" id="3.60.10.10">
    <property type="entry name" value="Endonuclease/exonuclease/phosphatase"/>
    <property type="match status" value="1"/>
</dbReference>
<evidence type="ECO:0000313" key="2">
    <source>
        <dbReference type="EMBL" id="CAH1787295.1"/>
    </source>
</evidence>
<protein>
    <submittedName>
        <fullName evidence="2">Uncharacterized protein</fullName>
    </submittedName>
</protein>
<feature type="non-terminal residue" evidence="2">
    <location>
        <position position="244"/>
    </location>
</feature>